<dbReference type="AlphaFoldDB" id="A0A0E9V381"/>
<reference evidence="1" key="1">
    <citation type="submission" date="2014-11" db="EMBL/GenBank/DDBJ databases">
        <authorList>
            <person name="Amaro Gonzalez C."/>
        </authorList>
    </citation>
    <scope>NUCLEOTIDE SEQUENCE</scope>
</reference>
<organism evidence="1">
    <name type="scientific">Anguilla anguilla</name>
    <name type="common">European freshwater eel</name>
    <name type="synonym">Muraena anguilla</name>
    <dbReference type="NCBI Taxonomy" id="7936"/>
    <lineage>
        <taxon>Eukaryota</taxon>
        <taxon>Metazoa</taxon>
        <taxon>Chordata</taxon>
        <taxon>Craniata</taxon>
        <taxon>Vertebrata</taxon>
        <taxon>Euteleostomi</taxon>
        <taxon>Actinopterygii</taxon>
        <taxon>Neopterygii</taxon>
        <taxon>Teleostei</taxon>
        <taxon>Anguilliformes</taxon>
        <taxon>Anguillidae</taxon>
        <taxon>Anguilla</taxon>
    </lineage>
</organism>
<name>A0A0E9V381_ANGAN</name>
<protein>
    <submittedName>
        <fullName evidence="1">Uncharacterized protein</fullName>
    </submittedName>
</protein>
<sequence>MRSVLKQCRESSCSEAAQPWRHRRILCVGVFQQDVLVRIFPAIWTRITKIHLRALILNID</sequence>
<dbReference type="EMBL" id="GBXM01035983">
    <property type="protein sequence ID" value="JAH72594.1"/>
    <property type="molecule type" value="Transcribed_RNA"/>
</dbReference>
<evidence type="ECO:0000313" key="1">
    <source>
        <dbReference type="EMBL" id="JAH72594.1"/>
    </source>
</evidence>
<reference evidence="1" key="2">
    <citation type="journal article" date="2015" name="Fish Shellfish Immunol.">
        <title>Early steps in the European eel (Anguilla anguilla)-Vibrio vulnificus interaction in the gills: Role of the RtxA13 toxin.</title>
        <authorList>
            <person name="Callol A."/>
            <person name="Pajuelo D."/>
            <person name="Ebbesson L."/>
            <person name="Teles M."/>
            <person name="MacKenzie S."/>
            <person name="Amaro C."/>
        </authorList>
    </citation>
    <scope>NUCLEOTIDE SEQUENCE</scope>
</reference>
<accession>A0A0E9V381</accession>
<proteinExistence type="predicted"/>